<feature type="domain" description="DUF1549" evidence="1">
    <location>
        <begin position="158"/>
        <end position="366"/>
    </location>
</feature>
<evidence type="ECO:0008006" key="6">
    <source>
        <dbReference type="Google" id="ProtNLM"/>
    </source>
</evidence>
<dbReference type="AlphaFoldDB" id="A0A7U4E4K0"/>
<evidence type="ECO:0000313" key="4">
    <source>
        <dbReference type="EMBL" id="AEI47508.1"/>
    </source>
</evidence>
<dbReference type="SUPFAM" id="SSF46626">
    <property type="entry name" value="Cytochrome c"/>
    <property type="match status" value="1"/>
</dbReference>
<feature type="domain" description="Cytochrome C Planctomycete-type" evidence="3">
    <location>
        <begin position="44"/>
        <end position="103"/>
    </location>
</feature>
<accession>A0A7U4E4K0</accession>
<dbReference type="RefSeq" id="WP_013926827.1">
    <property type="nucleotide sequence ID" value="NC_015703.1"/>
</dbReference>
<dbReference type="EMBL" id="CP002859">
    <property type="protein sequence ID" value="AEI47508.1"/>
    <property type="molecule type" value="Genomic_DNA"/>
</dbReference>
<sequence length="919" mass="105193">MKWPKNKVLLSVSALVFVGAWWNILPDNHVDFNTEVKPILNKKCMACHGGVKKAGGFSLLFREEALANTKSGKPAILPGDADGSTFIQVLTHADPEKRMPKKGDPLTDEEIEILRDWVDEGAEWGTHWAYSPVEKPAVPQPGWWDKLFQKTPWGTSDIDRFVFQKQQEQNSDALRPSPEADRATLLRRVTLDLTGLTPTAAQYGKFLNDKSPKAYEKVVDSLLASPAFGERWAAMWLDLARYADSRGYEKDDVRNIWRYRDWVIKAFNENKPYDRFITEQLAGDLLPNRTENELIATGFHRNTMNNDEGGTDNEEFRTSEVLDRVSTTWEALQGTTFSCVQCHSHPYDPFRHEEYYKFMAFLNNTSDQDVSDEASFLRFFNEKDQQKLDELTAWLKKNTTPQKAEHYTHYVRTLEPRIYFHLFDQYKNGTLEPTAAAMLQNNGSLRLKQAPVRGKRKMLLYYRSQQPGTVAKITTDSLNGPLMATVKLDTSKNWSFRIAYIDLPTFSTRKDLHFSFTNAKIKDQKADIASLLWVAFWDEEFPGKGKPGYEEQYANFQKLLVTSAETMPIMQENPAEYARTTHIFERGSFLSPAAAVTPDVPKSLHPFPQSAPRNRLGLAQWLTSTQNPLTARVAVNRFWEQLFGTGLVETLEDFGSQGFSPTHLELLNYLSYKFMHDYQWQMKPLLKEIVLSATYRQDSRATEAQIARDPSNRWLARGPRVRLTGEQIRDQALTVSGLLSKKMYGKPVMPYQPKGVWQVVYSGISWTQSQGEDAYRRAIYTFIRRSSPYPSMLTFDGSNRDVCLARRIRTNTPLQALVTLNDSAFVEMSVKFAERMDKEGGKGVPAKLQRGYWLMTGHPLPPAKQKVLINLYTEAVRRFEKEREKAARWVGRENAAPHDAALAFVANTMLNMDEFISKQ</sequence>
<dbReference type="InterPro" id="IPR036909">
    <property type="entry name" value="Cyt_c-like_dom_sf"/>
</dbReference>
<feature type="domain" description="DUF1553" evidence="2">
    <location>
        <begin position="614"/>
        <end position="869"/>
    </location>
</feature>
<dbReference type="InterPro" id="IPR011444">
    <property type="entry name" value="DUF1549"/>
</dbReference>
<organism evidence="4 5">
    <name type="scientific">Runella slithyformis (strain ATCC 29530 / DSM 19594 / LMG 11500 / NCIMB 11436 / LSU 4)</name>
    <dbReference type="NCBI Taxonomy" id="761193"/>
    <lineage>
        <taxon>Bacteria</taxon>
        <taxon>Pseudomonadati</taxon>
        <taxon>Bacteroidota</taxon>
        <taxon>Cytophagia</taxon>
        <taxon>Cytophagales</taxon>
        <taxon>Spirosomataceae</taxon>
        <taxon>Runella</taxon>
    </lineage>
</organism>
<reference evidence="5" key="1">
    <citation type="submission" date="2011-06" db="EMBL/GenBank/DDBJ databases">
        <title>The complete genome of chromosome of Runella slithyformis DSM 19594.</title>
        <authorList>
            <consortium name="US DOE Joint Genome Institute (JGI-PGF)"/>
            <person name="Lucas S."/>
            <person name="Han J."/>
            <person name="Lapidus A."/>
            <person name="Bruce D."/>
            <person name="Goodwin L."/>
            <person name="Pitluck S."/>
            <person name="Peters L."/>
            <person name="Kyrpides N."/>
            <person name="Mavromatis K."/>
            <person name="Ivanova N."/>
            <person name="Ovchinnikova G."/>
            <person name="Zhang X."/>
            <person name="Misra M."/>
            <person name="Detter J.C."/>
            <person name="Tapia R."/>
            <person name="Han C."/>
            <person name="Land M."/>
            <person name="Hauser L."/>
            <person name="Markowitz V."/>
            <person name="Cheng J.-F."/>
            <person name="Hugenholtz P."/>
            <person name="Woyke T."/>
            <person name="Wu D."/>
            <person name="Tindall B."/>
            <person name="Faehrich R."/>
            <person name="Brambilla E."/>
            <person name="Klenk H.-P."/>
            <person name="Eisen J.A."/>
        </authorList>
    </citation>
    <scope>NUCLEOTIDE SEQUENCE [LARGE SCALE GENOMIC DNA]</scope>
    <source>
        <strain evidence="5">ATCC 29530 / DSM 19594 / LMG 11500 / NCIMB 11436 / LSU 4</strain>
    </source>
</reference>
<dbReference type="GO" id="GO:0009055">
    <property type="term" value="F:electron transfer activity"/>
    <property type="evidence" value="ECO:0007669"/>
    <property type="project" value="InterPro"/>
</dbReference>
<dbReference type="InterPro" id="IPR022655">
    <property type="entry name" value="DUF1553"/>
</dbReference>
<evidence type="ECO:0000259" key="3">
    <source>
        <dbReference type="Pfam" id="PF07635"/>
    </source>
</evidence>
<dbReference type="Pfam" id="PF07635">
    <property type="entry name" value="PSCyt1"/>
    <property type="match status" value="1"/>
</dbReference>
<dbReference type="PANTHER" id="PTHR35889">
    <property type="entry name" value="CYCLOINULO-OLIGOSACCHARIDE FRUCTANOTRANSFERASE-RELATED"/>
    <property type="match status" value="1"/>
</dbReference>
<proteinExistence type="predicted"/>
<protein>
    <recommendedName>
        <fullName evidence="6">DUF1553 domain-containing protein</fullName>
    </recommendedName>
</protein>
<dbReference type="PANTHER" id="PTHR35889:SF3">
    <property type="entry name" value="F-BOX DOMAIN-CONTAINING PROTEIN"/>
    <property type="match status" value="1"/>
</dbReference>
<evidence type="ECO:0000259" key="1">
    <source>
        <dbReference type="Pfam" id="PF07583"/>
    </source>
</evidence>
<reference evidence="4 5" key="2">
    <citation type="journal article" date="2012" name="Stand. Genomic Sci.">
        <title>Complete genome sequence of the aquatic bacterium Runella slithyformis type strain (LSU 4(T)).</title>
        <authorList>
            <person name="Copeland A."/>
            <person name="Zhang X."/>
            <person name="Misra M."/>
            <person name="Lapidus A."/>
            <person name="Nolan M."/>
            <person name="Lucas S."/>
            <person name="Deshpande S."/>
            <person name="Cheng J.F."/>
            <person name="Tapia R."/>
            <person name="Goodwin L.A."/>
            <person name="Pitluck S."/>
            <person name="Liolios K."/>
            <person name="Pagani I."/>
            <person name="Ivanova N."/>
            <person name="Mikhailova N."/>
            <person name="Pati A."/>
            <person name="Chen A."/>
            <person name="Palaniappan K."/>
            <person name="Land M."/>
            <person name="Hauser L."/>
            <person name="Pan C."/>
            <person name="Jeffries C.D."/>
            <person name="Detter J.C."/>
            <person name="Brambilla E.M."/>
            <person name="Rohde M."/>
            <person name="Djao O.D."/>
            <person name="Goker M."/>
            <person name="Sikorski J."/>
            <person name="Tindall B.J."/>
            <person name="Woyke T."/>
            <person name="Bristow J."/>
            <person name="Eisen J.A."/>
            <person name="Markowitz V."/>
            <person name="Hugenholtz P."/>
            <person name="Kyrpides N.C."/>
            <person name="Klenk H.P."/>
            <person name="Mavromatis K."/>
        </authorList>
    </citation>
    <scope>NUCLEOTIDE SEQUENCE [LARGE SCALE GENOMIC DNA]</scope>
    <source>
        <strain evidence="5">ATCC 29530 / DSM 19594 / LMG 11500 / NCIMB 11436 / LSU 4</strain>
    </source>
</reference>
<evidence type="ECO:0000313" key="5">
    <source>
        <dbReference type="Proteomes" id="UP000000493"/>
    </source>
</evidence>
<dbReference type="GO" id="GO:0020037">
    <property type="term" value="F:heme binding"/>
    <property type="evidence" value="ECO:0007669"/>
    <property type="project" value="InterPro"/>
</dbReference>
<dbReference type="Gene3D" id="1.10.760.10">
    <property type="entry name" value="Cytochrome c-like domain"/>
    <property type="match status" value="1"/>
</dbReference>
<keyword evidence="5" id="KW-1185">Reference proteome</keyword>
<evidence type="ECO:0000259" key="2">
    <source>
        <dbReference type="Pfam" id="PF07587"/>
    </source>
</evidence>
<dbReference type="InterPro" id="IPR011429">
    <property type="entry name" value="Cyt_c_Planctomycete-type"/>
</dbReference>
<dbReference type="Pfam" id="PF07583">
    <property type="entry name" value="PSCyt2"/>
    <property type="match status" value="1"/>
</dbReference>
<gene>
    <name evidence="4" type="ordered locus">Runsl_1077</name>
</gene>
<dbReference type="Pfam" id="PF07587">
    <property type="entry name" value="PSD1"/>
    <property type="match status" value="1"/>
</dbReference>
<dbReference type="KEGG" id="rsi:Runsl_1077"/>
<dbReference type="Proteomes" id="UP000000493">
    <property type="component" value="Chromosome"/>
</dbReference>
<name>A0A7U4E4K0_RUNSL</name>